<reference evidence="1" key="2">
    <citation type="journal article" date="2015" name="Data Brief">
        <title>Shoot transcriptome of the giant reed, Arundo donax.</title>
        <authorList>
            <person name="Barrero R.A."/>
            <person name="Guerrero F.D."/>
            <person name="Moolhuijzen P."/>
            <person name="Goolsby J.A."/>
            <person name="Tidwell J."/>
            <person name="Bellgard S.E."/>
            <person name="Bellgard M.I."/>
        </authorList>
    </citation>
    <scope>NUCLEOTIDE SEQUENCE</scope>
    <source>
        <tissue evidence="1">Shoot tissue taken approximately 20 cm above the soil surface</tissue>
    </source>
</reference>
<organism evidence="1">
    <name type="scientific">Arundo donax</name>
    <name type="common">Giant reed</name>
    <name type="synonym">Donax arundinaceus</name>
    <dbReference type="NCBI Taxonomy" id="35708"/>
    <lineage>
        <taxon>Eukaryota</taxon>
        <taxon>Viridiplantae</taxon>
        <taxon>Streptophyta</taxon>
        <taxon>Embryophyta</taxon>
        <taxon>Tracheophyta</taxon>
        <taxon>Spermatophyta</taxon>
        <taxon>Magnoliopsida</taxon>
        <taxon>Liliopsida</taxon>
        <taxon>Poales</taxon>
        <taxon>Poaceae</taxon>
        <taxon>PACMAD clade</taxon>
        <taxon>Arundinoideae</taxon>
        <taxon>Arundineae</taxon>
        <taxon>Arundo</taxon>
    </lineage>
</organism>
<reference evidence="1" key="1">
    <citation type="submission" date="2014-09" db="EMBL/GenBank/DDBJ databases">
        <authorList>
            <person name="Magalhaes I.L.F."/>
            <person name="Oliveira U."/>
            <person name="Santos F.R."/>
            <person name="Vidigal T.H.D.A."/>
            <person name="Brescovit A.D."/>
            <person name="Santos A.J."/>
        </authorList>
    </citation>
    <scope>NUCLEOTIDE SEQUENCE</scope>
    <source>
        <tissue evidence="1">Shoot tissue taken approximately 20 cm above the soil surface</tissue>
    </source>
</reference>
<dbReference type="EMBL" id="GBRH01242158">
    <property type="protein sequence ID" value="JAD55737.1"/>
    <property type="molecule type" value="Transcribed_RNA"/>
</dbReference>
<name>A0A0A9B8W2_ARUDO</name>
<protein>
    <submittedName>
        <fullName evidence="1">Uncharacterized protein</fullName>
    </submittedName>
</protein>
<accession>A0A0A9B8W2</accession>
<sequence length="13" mass="1406">MHKHSLATVPTLA</sequence>
<evidence type="ECO:0000313" key="1">
    <source>
        <dbReference type="EMBL" id="JAD55737.1"/>
    </source>
</evidence>
<proteinExistence type="predicted"/>